<dbReference type="PANTHER" id="PTHR42852">
    <property type="entry name" value="THIOL:DISULFIDE INTERCHANGE PROTEIN DSBE"/>
    <property type="match status" value="1"/>
</dbReference>
<protein>
    <submittedName>
        <fullName evidence="3">TlpA disulfide reductase family protein</fullName>
    </submittedName>
</protein>
<keyword evidence="1" id="KW-0676">Redox-active center</keyword>
<evidence type="ECO:0000313" key="3">
    <source>
        <dbReference type="EMBL" id="MCZ4088779.1"/>
    </source>
</evidence>
<dbReference type="InterPro" id="IPR050553">
    <property type="entry name" value="Thioredoxin_ResA/DsbE_sf"/>
</dbReference>
<evidence type="ECO:0000259" key="2">
    <source>
        <dbReference type="PROSITE" id="PS51352"/>
    </source>
</evidence>
<organism evidence="3 4">
    <name type="scientific">Sinorhizobium psoraleae</name>
    <dbReference type="NCBI Taxonomy" id="520838"/>
    <lineage>
        <taxon>Bacteria</taxon>
        <taxon>Pseudomonadati</taxon>
        <taxon>Pseudomonadota</taxon>
        <taxon>Alphaproteobacteria</taxon>
        <taxon>Hyphomicrobiales</taxon>
        <taxon>Rhizobiaceae</taxon>
        <taxon>Sinorhizobium/Ensifer group</taxon>
        <taxon>Sinorhizobium</taxon>
    </lineage>
</organism>
<dbReference type="CDD" id="cd02966">
    <property type="entry name" value="TlpA_like_family"/>
    <property type="match status" value="1"/>
</dbReference>
<dbReference type="InterPro" id="IPR036249">
    <property type="entry name" value="Thioredoxin-like_sf"/>
</dbReference>
<dbReference type="PROSITE" id="PS00194">
    <property type="entry name" value="THIOREDOXIN_1"/>
    <property type="match status" value="1"/>
</dbReference>
<sequence>MDRRSQGRPAVLNLWASWCPPCRREMPMMADMAGSNPQVDFLFANQGEGRKAIAAYLRHTGVDLKTILLDPFADLSRHYGAMGLPATLFINPDGTLAATHLGEISREALAERLVALLPQDRTRTE</sequence>
<gene>
    <name evidence="3" type="ORF">O3W52_01330</name>
</gene>
<dbReference type="InterPro" id="IPR000866">
    <property type="entry name" value="AhpC/TSA"/>
</dbReference>
<comment type="caution">
    <text evidence="3">The sequence shown here is derived from an EMBL/GenBank/DDBJ whole genome shotgun (WGS) entry which is preliminary data.</text>
</comment>
<dbReference type="Proteomes" id="UP001079430">
    <property type="component" value="Unassembled WGS sequence"/>
</dbReference>
<dbReference type="PANTHER" id="PTHR42852:SF13">
    <property type="entry name" value="PROTEIN DIPZ"/>
    <property type="match status" value="1"/>
</dbReference>
<dbReference type="Gene3D" id="3.40.30.10">
    <property type="entry name" value="Glutaredoxin"/>
    <property type="match status" value="1"/>
</dbReference>
<evidence type="ECO:0000256" key="1">
    <source>
        <dbReference type="ARBA" id="ARBA00023284"/>
    </source>
</evidence>
<dbReference type="SUPFAM" id="SSF52833">
    <property type="entry name" value="Thioredoxin-like"/>
    <property type="match status" value="1"/>
</dbReference>
<dbReference type="EMBL" id="JAPVOI010000002">
    <property type="protein sequence ID" value="MCZ4088779.1"/>
    <property type="molecule type" value="Genomic_DNA"/>
</dbReference>
<accession>A0ABT4KA92</accession>
<keyword evidence="4" id="KW-1185">Reference proteome</keyword>
<evidence type="ECO:0000313" key="4">
    <source>
        <dbReference type="Proteomes" id="UP001079430"/>
    </source>
</evidence>
<dbReference type="InterPro" id="IPR017937">
    <property type="entry name" value="Thioredoxin_CS"/>
</dbReference>
<proteinExistence type="predicted"/>
<dbReference type="InterPro" id="IPR013766">
    <property type="entry name" value="Thioredoxin_domain"/>
</dbReference>
<feature type="domain" description="Thioredoxin" evidence="2">
    <location>
        <begin position="1"/>
        <end position="118"/>
    </location>
</feature>
<reference evidence="3" key="1">
    <citation type="submission" date="2022-10" db="EMBL/GenBank/DDBJ databases">
        <title>Whole genome sequencing of three plant growth promoting bacteria isolated from Vachellia tortilis subsp. raddiana in Morocco.</title>
        <authorList>
            <person name="Hnini M."/>
            <person name="Zouagui R."/>
            <person name="Zouagui H."/>
            <person name="Chemao Elfihri M.-W."/>
            <person name="Ibrahimi A."/>
            <person name="Sbabou L."/>
            <person name="Aurag J."/>
        </authorList>
    </citation>
    <scope>NUCLEOTIDE SEQUENCE</scope>
    <source>
        <strain evidence="3">LMR678</strain>
    </source>
</reference>
<dbReference type="PROSITE" id="PS51352">
    <property type="entry name" value="THIOREDOXIN_2"/>
    <property type="match status" value="1"/>
</dbReference>
<name>A0ABT4KA92_9HYPH</name>
<dbReference type="RefSeq" id="WP_269274963.1">
    <property type="nucleotide sequence ID" value="NZ_JAPVOI010000002.1"/>
</dbReference>
<dbReference type="Pfam" id="PF00578">
    <property type="entry name" value="AhpC-TSA"/>
    <property type="match status" value="1"/>
</dbReference>